<keyword evidence="2" id="KW-1185">Reference proteome</keyword>
<sequence>MVIWLNVQVPLPLTTKTKTKFVVCNCNRKENMVQAANSGMRFYSCQECKISNGYDYCNFFHWYDVEKPHGSQHAV</sequence>
<reference evidence="1 2" key="1">
    <citation type="submission" date="2022-03" db="EMBL/GenBank/DDBJ databases">
        <authorList>
            <person name="Macdonald S."/>
            <person name="Ahmed S."/>
            <person name="Newling K."/>
        </authorList>
    </citation>
    <scope>NUCLEOTIDE SEQUENCE [LARGE SCALE GENOMIC DNA]</scope>
</reference>
<organism evidence="1 2">
    <name type="scientific">Eruca vesicaria subsp. sativa</name>
    <name type="common">Garden rocket</name>
    <name type="synonym">Eruca sativa</name>
    <dbReference type="NCBI Taxonomy" id="29727"/>
    <lineage>
        <taxon>Eukaryota</taxon>
        <taxon>Viridiplantae</taxon>
        <taxon>Streptophyta</taxon>
        <taxon>Embryophyta</taxon>
        <taxon>Tracheophyta</taxon>
        <taxon>Spermatophyta</taxon>
        <taxon>Magnoliopsida</taxon>
        <taxon>eudicotyledons</taxon>
        <taxon>Gunneridae</taxon>
        <taxon>Pentapetalae</taxon>
        <taxon>rosids</taxon>
        <taxon>malvids</taxon>
        <taxon>Brassicales</taxon>
        <taxon>Brassicaceae</taxon>
        <taxon>Brassiceae</taxon>
        <taxon>Eruca</taxon>
    </lineage>
</organism>
<evidence type="ECO:0008006" key="3">
    <source>
        <dbReference type="Google" id="ProtNLM"/>
    </source>
</evidence>
<dbReference type="EMBL" id="CAKOAT010032225">
    <property type="protein sequence ID" value="CAH8285819.1"/>
    <property type="molecule type" value="Genomic_DNA"/>
</dbReference>
<dbReference type="AlphaFoldDB" id="A0ABC8IT27"/>
<comment type="caution">
    <text evidence="1">The sequence shown here is derived from an EMBL/GenBank/DDBJ whole genome shotgun (WGS) entry which is preliminary data.</text>
</comment>
<name>A0ABC8IT27_ERUVS</name>
<evidence type="ECO:0000313" key="2">
    <source>
        <dbReference type="Proteomes" id="UP001642260"/>
    </source>
</evidence>
<gene>
    <name evidence="1" type="ORF">ERUC_LOCUS929</name>
</gene>
<protein>
    <recommendedName>
        <fullName evidence="3">Zinc finger GRF-type domain-containing protein</fullName>
    </recommendedName>
</protein>
<proteinExistence type="predicted"/>
<dbReference type="Proteomes" id="UP001642260">
    <property type="component" value="Unassembled WGS sequence"/>
</dbReference>
<accession>A0ABC8IT27</accession>
<evidence type="ECO:0000313" key="1">
    <source>
        <dbReference type="EMBL" id="CAH8285819.1"/>
    </source>
</evidence>